<keyword evidence="4" id="KW-1185">Reference proteome</keyword>
<dbReference type="InParanoid" id="A0A7L4YS43"/>
<feature type="compositionally biased region" description="Basic and acidic residues" evidence="2">
    <location>
        <begin position="1"/>
        <end position="11"/>
    </location>
</feature>
<dbReference type="RefSeq" id="WP_159547110.1">
    <property type="nucleotide sequence ID" value="NZ_CP047156.1"/>
</dbReference>
<dbReference type="Pfam" id="PF03780">
    <property type="entry name" value="Asp23"/>
    <property type="match status" value="1"/>
</dbReference>
<dbReference type="EMBL" id="CP047156">
    <property type="protein sequence ID" value="QHC01986.1"/>
    <property type="molecule type" value="Genomic_DNA"/>
</dbReference>
<dbReference type="InterPro" id="IPR005531">
    <property type="entry name" value="Asp23"/>
</dbReference>
<sequence length="168" mass="17295">MSDNSETRPIDRPVAPVPPPQQTGGPLVPPAPPASSGLAVDDGTLTFAEVVIAKIAALAAREVSGVHNLGVGTARSVTAVRDRLPGVGSGTSSATSGVSVEVGKTQTAIDLDLVVEYGTPITEIARDVRRRVISVVEQYTGLQVVEVNITVDDINLPALPDGGVDRLQ</sequence>
<protein>
    <submittedName>
        <fullName evidence="3">Asp23/Gls24 family envelope stress response protein</fullName>
    </submittedName>
</protein>
<feature type="compositionally biased region" description="Pro residues" evidence="2">
    <location>
        <begin position="15"/>
        <end position="33"/>
    </location>
</feature>
<dbReference type="PANTHER" id="PTHR34297:SF3">
    <property type="entry name" value="ALKALINE SHOCK PROTEIN 23"/>
    <property type="match status" value="1"/>
</dbReference>
<dbReference type="KEGG" id="eke:EK0264_18020"/>
<reference evidence="3 4" key="1">
    <citation type="journal article" date="2018" name="Int. J. Syst. Evol. Microbiol.">
        <title>Epidermidibacterium keratini gen. nov., sp. nov., a member of the family Sporichthyaceae, isolated from keratin epidermis.</title>
        <authorList>
            <person name="Lee D.G."/>
            <person name="Trujillo M.E."/>
            <person name="Kang S."/>
            <person name="Nam J.J."/>
            <person name="Kim Y.J."/>
        </authorList>
    </citation>
    <scope>NUCLEOTIDE SEQUENCE [LARGE SCALE GENOMIC DNA]</scope>
    <source>
        <strain evidence="3 4">EPI-7</strain>
    </source>
</reference>
<evidence type="ECO:0000313" key="3">
    <source>
        <dbReference type="EMBL" id="QHC01986.1"/>
    </source>
</evidence>
<dbReference type="PANTHER" id="PTHR34297">
    <property type="entry name" value="HYPOTHETICAL CYTOSOLIC PROTEIN-RELATED"/>
    <property type="match status" value="1"/>
</dbReference>
<name>A0A7L4YS43_9ACTN</name>
<accession>A0A7L4YS43</accession>
<gene>
    <name evidence="3" type="ORF">EK0264_18020</name>
</gene>
<organism evidence="3 4">
    <name type="scientific">Epidermidibacterium keratini</name>
    <dbReference type="NCBI Taxonomy" id="1891644"/>
    <lineage>
        <taxon>Bacteria</taxon>
        <taxon>Bacillati</taxon>
        <taxon>Actinomycetota</taxon>
        <taxon>Actinomycetes</taxon>
        <taxon>Sporichthyales</taxon>
        <taxon>Sporichthyaceae</taxon>
        <taxon>Epidermidibacterium</taxon>
    </lineage>
</organism>
<proteinExistence type="inferred from homology"/>
<evidence type="ECO:0000313" key="4">
    <source>
        <dbReference type="Proteomes" id="UP000463857"/>
    </source>
</evidence>
<feature type="region of interest" description="Disordered" evidence="2">
    <location>
        <begin position="1"/>
        <end position="35"/>
    </location>
</feature>
<dbReference type="OrthoDB" id="9808942at2"/>
<dbReference type="AlphaFoldDB" id="A0A7L4YS43"/>
<evidence type="ECO:0000256" key="2">
    <source>
        <dbReference type="SAM" id="MobiDB-lite"/>
    </source>
</evidence>
<comment type="similarity">
    <text evidence="1">Belongs to the asp23 family.</text>
</comment>
<dbReference type="Proteomes" id="UP000463857">
    <property type="component" value="Chromosome"/>
</dbReference>
<evidence type="ECO:0000256" key="1">
    <source>
        <dbReference type="ARBA" id="ARBA00005721"/>
    </source>
</evidence>